<evidence type="ECO:0000313" key="3">
    <source>
        <dbReference type="Proteomes" id="UP000298652"/>
    </source>
</evidence>
<reference evidence="2" key="1">
    <citation type="submission" date="2019-03" db="EMBL/GenBank/DDBJ databases">
        <title>WGS assembly of Setaria viridis.</title>
        <authorList>
            <person name="Huang P."/>
            <person name="Jenkins J."/>
            <person name="Grimwood J."/>
            <person name="Barry K."/>
            <person name="Healey A."/>
            <person name="Mamidi S."/>
            <person name="Sreedasyam A."/>
            <person name="Shu S."/>
            <person name="Feldman M."/>
            <person name="Wu J."/>
            <person name="Yu Y."/>
            <person name="Chen C."/>
            <person name="Johnson J."/>
            <person name="Rokhsar D."/>
            <person name="Baxter I."/>
            <person name="Schmutz J."/>
            <person name="Brutnell T."/>
            <person name="Kellogg E."/>
        </authorList>
    </citation>
    <scope>NUCLEOTIDE SEQUENCE [LARGE SCALE GENOMIC DNA]</scope>
</reference>
<dbReference type="EMBL" id="CM016556">
    <property type="protein sequence ID" value="TKW16496.1"/>
    <property type="molecule type" value="Genomic_DNA"/>
</dbReference>
<dbReference type="Proteomes" id="UP000298652">
    <property type="component" value="Chromosome 5"/>
</dbReference>
<name>A0A4V6D710_SETVI</name>
<dbReference type="AlphaFoldDB" id="A0A4V6D710"/>
<evidence type="ECO:0000313" key="2">
    <source>
        <dbReference type="EMBL" id="TKW16496.1"/>
    </source>
</evidence>
<accession>A0A4V6D710</accession>
<feature type="region of interest" description="Disordered" evidence="1">
    <location>
        <begin position="1"/>
        <end position="23"/>
    </location>
</feature>
<protein>
    <submittedName>
        <fullName evidence="2">Uncharacterized protein</fullName>
    </submittedName>
</protein>
<gene>
    <name evidence="2" type="ORF">SEVIR_5G302850v2</name>
</gene>
<organism evidence="2 3">
    <name type="scientific">Setaria viridis</name>
    <name type="common">Green bristlegrass</name>
    <name type="synonym">Setaria italica subsp. viridis</name>
    <dbReference type="NCBI Taxonomy" id="4556"/>
    <lineage>
        <taxon>Eukaryota</taxon>
        <taxon>Viridiplantae</taxon>
        <taxon>Streptophyta</taxon>
        <taxon>Embryophyta</taxon>
        <taxon>Tracheophyta</taxon>
        <taxon>Spermatophyta</taxon>
        <taxon>Magnoliopsida</taxon>
        <taxon>Liliopsida</taxon>
        <taxon>Poales</taxon>
        <taxon>Poaceae</taxon>
        <taxon>PACMAD clade</taxon>
        <taxon>Panicoideae</taxon>
        <taxon>Panicodae</taxon>
        <taxon>Paniceae</taxon>
        <taxon>Cenchrinae</taxon>
        <taxon>Setaria</taxon>
    </lineage>
</organism>
<dbReference type="Gramene" id="TKW16496">
    <property type="protein sequence ID" value="TKW16496"/>
    <property type="gene ID" value="SEVIR_5G302850v2"/>
</dbReference>
<proteinExistence type="predicted"/>
<sequence>MGRNKPHQFRPQVSRSVPFRPTPYHHQFTTTTMTATASFVGVGGRGLQVLAIAWCSRRHMLPRPEFLPLGFVGRALEHAREAGAAITTTGLRADLACVAGPRLPT</sequence>
<evidence type="ECO:0000256" key="1">
    <source>
        <dbReference type="SAM" id="MobiDB-lite"/>
    </source>
</evidence>
<keyword evidence="3" id="KW-1185">Reference proteome</keyword>